<gene>
    <name evidence="3" type="ORF">H6P81_010790</name>
</gene>
<feature type="domain" description="J" evidence="2">
    <location>
        <begin position="68"/>
        <end position="136"/>
    </location>
</feature>
<feature type="compositionally biased region" description="Basic and acidic residues" evidence="1">
    <location>
        <begin position="528"/>
        <end position="542"/>
    </location>
</feature>
<dbReference type="InterPro" id="IPR018253">
    <property type="entry name" value="DnaJ_domain_CS"/>
</dbReference>
<name>A0AAV7EPS1_ARIFI</name>
<dbReference type="InterPro" id="IPR036869">
    <property type="entry name" value="J_dom_sf"/>
</dbReference>
<feature type="compositionally biased region" description="Basic and acidic residues" evidence="1">
    <location>
        <begin position="362"/>
        <end position="397"/>
    </location>
</feature>
<dbReference type="EMBL" id="JAINDJ010000004">
    <property type="protein sequence ID" value="KAG9450825.1"/>
    <property type="molecule type" value="Genomic_DNA"/>
</dbReference>
<feature type="region of interest" description="Disordered" evidence="1">
    <location>
        <begin position="326"/>
        <end position="542"/>
    </location>
</feature>
<dbReference type="PRINTS" id="PR00625">
    <property type="entry name" value="JDOMAIN"/>
</dbReference>
<evidence type="ECO:0000256" key="1">
    <source>
        <dbReference type="SAM" id="MobiDB-lite"/>
    </source>
</evidence>
<dbReference type="InterPro" id="IPR001623">
    <property type="entry name" value="DnaJ_domain"/>
</dbReference>
<evidence type="ECO:0000259" key="2">
    <source>
        <dbReference type="PROSITE" id="PS50076"/>
    </source>
</evidence>
<dbReference type="PROSITE" id="PS50076">
    <property type="entry name" value="DNAJ_2"/>
    <property type="match status" value="1"/>
</dbReference>
<comment type="caution">
    <text evidence="3">The sequence shown here is derived from an EMBL/GenBank/DDBJ whole genome shotgun (WGS) entry which is preliminary data.</text>
</comment>
<reference evidence="3 4" key="1">
    <citation type="submission" date="2021-07" db="EMBL/GenBank/DDBJ databases">
        <title>The Aristolochia fimbriata genome: insights into angiosperm evolution, floral development and chemical biosynthesis.</title>
        <authorList>
            <person name="Jiao Y."/>
        </authorList>
    </citation>
    <scope>NUCLEOTIDE SEQUENCE [LARGE SCALE GENOMIC DNA]</scope>
    <source>
        <strain evidence="3">IBCAS-2021</strain>
        <tissue evidence="3">Leaf</tissue>
    </source>
</reference>
<dbReference type="Proteomes" id="UP000825729">
    <property type="component" value="Unassembled WGS sequence"/>
</dbReference>
<evidence type="ECO:0000313" key="4">
    <source>
        <dbReference type="Proteomes" id="UP000825729"/>
    </source>
</evidence>
<keyword evidence="4" id="KW-1185">Reference proteome</keyword>
<feature type="compositionally biased region" description="Basic and acidic residues" evidence="1">
    <location>
        <begin position="442"/>
        <end position="451"/>
    </location>
</feature>
<feature type="compositionally biased region" description="Basic residues" evidence="1">
    <location>
        <begin position="467"/>
        <end position="496"/>
    </location>
</feature>
<dbReference type="PROSITE" id="PS00636">
    <property type="entry name" value="DNAJ_1"/>
    <property type="match status" value="1"/>
</dbReference>
<dbReference type="Pfam" id="PF00226">
    <property type="entry name" value="DnaJ"/>
    <property type="match status" value="1"/>
</dbReference>
<dbReference type="SMART" id="SM00271">
    <property type="entry name" value="DnaJ"/>
    <property type="match status" value="1"/>
</dbReference>
<organism evidence="3 4">
    <name type="scientific">Aristolochia fimbriata</name>
    <name type="common">White veined hardy Dutchman's pipe vine</name>
    <dbReference type="NCBI Taxonomy" id="158543"/>
    <lineage>
        <taxon>Eukaryota</taxon>
        <taxon>Viridiplantae</taxon>
        <taxon>Streptophyta</taxon>
        <taxon>Embryophyta</taxon>
        <taxon>Tracheophyta</taxon>
        <taxon>Spermatophyta</taxon>
        <taxon>Magnoliopsida</taxon>
        <taxon>Magnoliidae</taxon>
        <taxon>Piperales</taxon>
        <taxon>Aristolochiaceae</taxon>
        <taxon>Aristolochia</taxon>
    </lineage>
</organism>
<sequence length="927" mass="99307">MAPAASCSDAVGFLAIAEKLLISRDLVGCKKFANQALNADPLLDGVDQIIAVADVLLAAEERVNNHYDWYAVLKLDVSSGNAVDLAAVKKKYRKLAMLLHPDKNKMDGADSAFKLVADAWSVLSDPRKRSLYDKEREIALRFGSAQGKRPAQAQSKTGCAPESVPAPTADPGSENFWTACPYCYYMYEYGGEYENCNLKCQTCNRPFRASEVKNLPPTVPGMNAYYCNLGFFPMGSPGFNSGPQGFNSGRQGFNPGPQWFNPGPQGFHSGPQGFHAGPQGFHPGPQGFHPGPQGFNPGPQGFNPVYPNPYMGMGFGGGQAMNPFLPMSSGNFQPGVIPNAAKPEPHDDSANASDPRPGVGTADRRPEVETEDRRPEVEAEDRKPEGGTADPRPEVKTGSRKGSQAKSKSANVKQSEISNPRKQSVSTNVEPKVVPFPVRHSPRLDKSKVDVVAKPQQPQHHEEKVQRPMRTKRKAVKSTRPPVRKPLTRRQKQKMTSKKETSKQDSPAAVLEDNGASHQENNNAAAPDDGHPSEYKIHGSHEFGADQNGVCSAGFHAEMMDTDISDILSALPRIYDVKGEEMNSLEAREELDKHNDDCRRNRKNSGFWNGRNSGLWIGGNGCKLSLGRNRKNSGFWNGRNSEQWIGGNGCKLSGGAAGNSGLVVLGRCRIVGLPAAGGGVRKGMDGIWTVGREGNEGIGGSVTVGRDGMEGIGGSVTVGRDGMVGNGFEGKGGKMALGRVVGMLGIEGKGGSVGRDGFGSVGMVGNGVEGSGAGNVGLGREGIVGKVGPGAWRRWRAASLTSGDINAITRRGKRVLKEEEAMVHQKLKRLLWGGACIAYAGKRLGFYLLYSFETTKMGSISKLTLSSLSKISLYRSLPCSTSTILFLPAPGHDTGSMSRTWDWTVRGGKENGVESRIGQTGVPEGLE</sequence>
<dbReference type="PANTHER" id="PTHR45496:SF1">
    <property type="entry name" value="CHAPERONE DNAJ-DOMAIN SUPERFAMILY PROTEIN"/>
    <property type="match status" value="1"/>
</dbReference>
<accession>A0AAV7EPS1</accession>
<dbReference type="Gene3D" id="1.10.287.110">
    <property type="entry name" value="DnaJ domain"/>
    <property type="match status" value="1"/>
</dbReference>
<feature type="region of interest" description="Disordered" evidence="1">
    <location>
        <begin position="145"/>
        <end position="170"/>
    </location>
</feature>
<dbReference type="SUPFAM" id="SSF46565">
    <property type="entry name" value="Chaperone J-domain"/>
    <property type="match status" value="1"/>
</dbReference>
<dbReference type="AlphaFoldDB" id="A0AAV7EPS1"/>
<proteinExistence type="predicted"/>
<dbReference type="PANTHER" id="PTHR45496">
    <property type="entry name" value="CHAPERONE DNAJ-DOMAIN SUPERFAMILY PROTEIN"/>
    <property type="match status" value="1"/>
</dbReference>
<feature type="compositionally biased region" description="Polar residues" evidence="1">
    <location>
        <begin position="400"/>
        <end position="429"/>
    </location>
</feature>
<dbReference type="InterPro" id="IPR053052">
    <property type="entry name" value="Imprinting_Balance_Reg"/>
</dbReference>
<evidence type="ECO:0000313" key="3">
    <source>
        <dbReference type="EMBL" id="KAG9450825.1"/>
    </source>
</evidence>
<protein>
    <recommendedName>
        <fullName evidence="2">J domain-containing protein</fullName>
    </recommendedName>
</protein>
<dbReference type="CDD" id="cd06257">
    <property type="entry name" value="DnaJ"/>
    <property type="match status" value="1"/>
</dbReference>